<dbReference type="CDD" id="cd01647">
    <property type="entry name" value="RT_LTR"/>
    <property type="match status" value="1"/>
</dbReference>
<gene>
    <name evidence="2" type="ORF">V8G54_022488</name>
</gene>
<evidence type="ECO:0000313" key="3">
    <source>
        <dbReference type="Proteomes" id="UP001374535"/>
    </source>
</evidence>
<name>A0AAQ3RPF2_VIGMU</name>
<dbReference type="InterPro" id="IPR043128">
    <property type="entry name" value="Rev_trsase/Diguanyl_cyclase"/>
</dbReference>
<sequence length="186" mass="21475">SSLPILLKESNIFSKFDLKSGFWQIGIDPSERHKTAFCIPNAQYQWTVLPFGLKVAPSLFQKAMTKIFEPILENAIIYIDDILLFSKHIVTHKKLLDQFFSLADQYGIMLAEKKIHLAQSEIDFLGMHFSKGFYQPQKHIAEELLKFPDHSLTTKQIQQFLGILNYIRDFIPKAAKYTSPLSKLLK</sequence>
<keyword evidence="3" id="KW-1185">Reference proteome</keyword>
<dbReference type="EMBL" id="CP144694">
    <property type="protein sequence ID" value="WVZ01682.1"/>
    <property type="molecule type" value="Genomic_DNA"/>
</dbReference>
<dbReference type="InterPro" id="IPR000477">
    <property type="entry name" value="RT_dom"/>
</dbReference>
<dbReference type="Proteomes" id="UP001374535">
    <property type="component" value="Chromosome 7"/>
</dbReference>
<proteinExistence type="predicted"/>
<feature type="non-terminal residue" evidence="2">
    <location>
        <position position="186"/>
    </location>
</feature>
<dbReference type="Gene3D" id="3.30.70.270">
    <property type="match status" value="2"/>
</dbReference>
<organism evidence="2 3">
    <name type="scientific">Vigna mungo</name>
    <name type="common">Black gram</name>
    <name type="synonym">Phaseolus mungo</name>
    <dbReference type="NCBI Taxonomy" id="3915"/>
    <lineage>
        <taxon>Eukaryota</taxon>
        <taxon>Viridiplantae</taxon>
        <taxon>Streptophyta</taxon>
        <taxon>Embryophyta</taxon>
        <taxon>Tracheophyta</taxon>
        <taxon>Spermatophyta</taxon>
        <taxon>Magnoliopsida</taxon>
        <taxon>eudicotyledons</taxon>
        <taxon>Gunneridae</taxon>
        <taxon>Pentapetalae</taxon>
        <taxon>rosids</taxon>
        <taxon>fabids</taxon>
        <taxon>Fabales</taxon>
        <taxon>Fabaceae</taxon>
        <taxon>Papilionoideae</taxon>
        <taxon>50 kb inversion clade</taxon>
        <taxon>NPAAA clade</taxon>
        <taxon>indigoferoid/millettioid clade</taxon>
        <taxon>Phaseoleae</taxon>
        <taxon>Vigna</taxon>
    </lineage>
</organism>
<dbReference type="InterPro" id="IPR051320">
    <property type="entry name" value="Viral_Replic_Matur_Polypro"/>
</dbReference>
<evidence type="ECO:0000313" key="2">
    <source>
        <dbReference type="EMBL" id="WVZ01682.1"/>
    </source>
</evidence>
<protein>
    <recommendedName>
        <fullName evidence="1">Reverse transcriptase domain-containing protein</fullName>
    </recommendedName>
</protein>
<dbReference type="PANTHER" id="PTHR33064:SF37">
    <property type="entry name" value="RIBONUCLEASE H"/>
    <property type="match status" value="1"/>
</dbReference>
<dbReference type="PROSITE" id="PS50878">
    <property type="entry name" value="RT_POL"/>
    <property type="match status" value="1"/>
</dbReference>
<reference evidence="2 3" key="1">
    <citation type="journal article" date="2023" name="Life. Sci Alliance">
        <title>Evolutionary insights into 3D genome organization and epigenetic landscape of Vigna mungo.</title>
        <authorList>
            <person name="Junaid A."/>
            <person name="Singh B."/>
            <person name="Bhatia S."/>
        </authorList>
    </citation>
    <scope>NUCLEOTIDE SEQUENCE [LARGE SCALE GENOMIC DNA]</scope>
    <source>
        <strain evidence="2">Urdbean</strain>
    </source>
</reference>
<accession>A0AAQ3RPF2</accession>
<dbReference type="InterPro" id="IPR043502">
    <property type="entry name" value="DNA/RNA_pol_sf"/>
</dbReference>
<dbReference type="PANTHER" id="PTHR33064">
    <property type="entry name" value="POL PROTEIN"/>
    <property type="match status" value="1"/>
</dbReference>
<dbReference type="Pfam" id="PF00078">
    <property type="entry name" value="RVT_1"/>
    <property type="match status" value="1"/>
</dbReference>
<evidence type="ECO:0000259" key="1">
    <source>
        <dbReference type="PROSITE" id="PS50878"/>
    </source>
</evidence>
<dbReference type="Gene3D" id="3.10.10.10">
    <property type="entry name" value="HIV Type 1 Reverse Transcriptase, subunit A, domain 1"/>
    <property type="match status" value="1"/>
</dbReference>
<dbReference type="AlphaFoldDB" id="A0AAQ3RPF2"/>
<feature type="non-terminal residue" evidence="2">
    <location>
        <position position="1"/>
    </location>
</feature>
<dbReference type="SUPFAM" id="SSF56672">
    <property type="entry name" value="DNA/RNA polymerases"/>
    <property type="match status" value="1"/>
</dbReference>
<feature type="domain" description="Reverse transcriptase" evidence="1">
    <location>
        <begin position="1"/>
        <end position="129"/>
    </location>
</feature>